<dbReference type="InterPro" id="IPR046357">
    <property type="entry name" value="PPIase_dom_sf"/>
</dbReference>
<evidence type="ECO:0000256" key="4">
    <source>
        <dbReference type="ARBA" id="ARBA00023110"/>
    </source>
</evidence>
<dbReference type="OrthoDB" id="530022at2"/>
<evidence type="ECO:0000259" key="7">
    <source>
        <dbReference type="PROSITE" id="PS50198"/>
    </source>
</evidence>
<evidence type="ECO:0000256" key="3">
    <source>
        <dbReference type="ARBA" id="ARBA00022729"/>
    </source>
</evidence>
<dbReference type="SUPFAM" id="SSF54534">
    <property type="entry name" value="FKBP-like"/>
    <property type="match status" value="1"/>
</dbReference>
<dbReference type="Pfam" id="PF13145">
    <property type="entry name" value="Rotamase_2"/>
    <property type="match status" value="1"/>
</dbReference>
<evidence type="ECO:0000256" key="2">
    <source>
        <dbReference type="ARBA" id="ARBA00013194"/>
    </source>
</evidence>
<dbReference type="Gene3D" id="3.10.50.40">
    <property type="match status" value="1"/>
</dbReference>
<dbReference type="SUPFAM" id="SSF109998">
    <property type="entry name" value="Triger factor/SurA peptide-binding domain-like"/>
    <property type="match status" value="1"/>
</dbReference>
<dbReference type="Gene3D" id="1.10.4030.10">
    <property type="entry name" value="Porin chaperone SurA, peptide-binding domain"/>
    <property type="match status" value="1"/>
</dbReference>
<dbReference type="InterPro" id="IPR027304">
    <property type="entry name" value="Trigger_fact/SurA_dom_sf"/>
</dbReference>
<feature type="domain" description="PpiC" evidence="7">
    <location>
        <begin position="125"/>
        <end position="208"/>
    </location>
</feature>
<dbReference type="InterPro" id="IPR000297">
    <property type="entry name" value="PPIase_PpiC"/>
</dbReference>
<evidence type="ECO:0000313" key="9">
    <source>
        <dbReference type="Proteomes" id="UP000053372"/>
    </source>
</evidence>
<comment type="catalytic activity">
    <reaction evidence="1">
        <text>[protein]-peptidylproline (omega=180) = [protein]-peptidylproline (omega=0)</text>
        <dbReference type="Rhea" id="RHEA:16237"/>
        <dbReference type="Rhea" id="RHEA-COMP:10747"/>
        <dbReference type="Rhea" id="RHEA-COMP:10748"/>
        <dbReference type="ChEBI" id="CHEBI:83833"/>
        <dbReference type="ChEBI" id="CHEBI:83834"/>
        <dbReference type="EC" id="5.2.1.8"/>
    </reaction>
</comment>
<organism evidence="8 9">
    <name type="scientific">Mastigocoleus testarum BC008</name>
    <dbReference type="NCBI Taxonomy" id="371196"/>
    <lineage>
        <taxon>Bacteria</taxon>
        <taxon>Bacillati</taxon>
        <taxon>Cyanobacteriota</taxon>
        <taxon>Cyanophyceae</taxon>
        <taxon>Nostocales</taxon>
        <taxon>Hapalosiphonaceae</taxon>
        <taxon>Mastigocoleus</taxon>
    </lineage>
</organism>
<dbReference type="RefSeq" id="WP_027841825.1">
    <property type="nucleotide sequence ID" value="NZ_LMTZ01000085.1"/>
</dbReference>
<dbReference type="AlphaFoldDB" id="A0A0V7ZTQ6"/>
<name>A0A0V7ZTQ6_9CYAN</name>
<evidence type="ECO:0000256" key="5">
    <source>
        <dbReference type="ARBA" id="ARBA00023235"/>
    </source>
</evidence>
<keyword evidence="9" id="KW-1185">Reference proteome</keyword>
<dbReference type="GO" id="GO:0003755">
    <property type="term" value="F:peptidyl-prolyl cis-trans isomerase activity"/>
    <property type="evidence" value="ECO:0007669"/>
    <property type="project" value="UniProtKB-KW"/>
</dbReference>
<dbReference type="PANTHER" id="PTHR47245">
    <property type="entry name" value="PEPTIDYLPROLYL ISOMERASE"/>
    <property type="match status" value="1"/>
</dbReference>
<evidence type="ECO:0000313" key="8">
    <source>
        <dbReference type="EMBL" id="KST67735.1"/>
    </source>
</evidence>
<protein>
    <recommendedName>
        <fullName evidence="2">peptidylprolyl isomerase</fullName>
        <ecNumber evidence="2">5.2.1.8</ecNumber>
    </recommendedName>
</protein>
<reference evidence="8 9" key="1">
    <citation type="journal article" date="2015" name="Genome Announc.">
        <title>Draft Genome of the Euendolithic (true boring) Cyanobacterium Mastigocoleus testarum strain BC008.</title>
        <authorList>
            <person name="Guida B.S."/>
            <person name="Garcia-Pichel F."/>
        </authorList>
    </citation>
    <scope>NUCLEOTIDE SEQUENCE [LARGE SCALE GENOMIC DNA]</scope>
    <source>
        <strain evidence="8 9">BC008</strain>
    </source>
</reference>
<evidence type="ECO:0000256" key="1">
    <source>
        <dbReference type="ARBA" id="ARBA00000971"/>
    </source>
</evidence>
<dbReference type="Proteomes" id="UP000053372">
    <property type="component" value="Unassembled WGS sequence"/>
</dbReference>
<evidence type="ECO:0000256" key="6">
    <source>
        <dbReference type="PROSITE-ProRule" id="PRU00278"/>
    </source>
</evidence>
<dbReference type="EC" id="5.2.1.8" evidence="2"/>
<dbReference type="InterPro" id="IPR050245">
    <property type="entry name" value="PrsA_foldase"/>
</dbReference>
<accession>A0A0V7ZTQ6</accession>
<dbReference type="PANTHER" id="PTHR47245:SF1">
    <property type="entry name" value="FOLDASE PROTEIN PRSA"/>
    <property type="match status" value="1"/>
</dbReference>
<sequence length="260" mass="29928">MNNSLSISSRDIIHYIKISCQIPVVVEAIASDRIITDTAEKLGITVEESQIQQEGDLFRANKKLVRAKDTLAWLQQHHLSVDDFEELIYKKILSKKLANHLFGKKVESFFFQHRLNYLAAVTYEIILDDKDLALEFFYALQEGETTFADIAREHISDPDTRRNGGYRGIRRRADFRPEVASAVFAAKPPQPLKPISTNKGVYLIWVEEIIQPELDEKLRSQIISELFNSWLKQELSEMQISDRFDSTTNIQNSPDLLMQA</sequence>
<dbReference type="EMBL" id="LMTZ01000085">
    <property type="protein sequence ID" value="KST67735.1"/>
    <property type="molecule type" value="Genomic_DNA"/>
</dbReference>
<keyword evidence="5 6" id="KW-0413">Isomerase</keyword>
<keyword evidence="4 6" id="KW-0697">Rotamase</keyword>
<proteinExistence type="predicted"/>
<keyword evidence="3" id="KW-0732">Signal</keyword>
<comment type="caution">
    <text evidence="8">The sequence shown here is derived from an EMBL/GenBank/DDBJ whole genome shotgun (WGS) entry which is preliminary data.</text>
</comment>
<dbReference type="PROSITE" id="PS50198">
    <property type="entry name" value="PPIC_PPIASE_2"/>
    <property type="match status" value="1"/>
</dbReference>
<gene>
    <name evidence="8" type="ORF">BC008_44090</name>
</gene>